<evidence type="ECO:0000256" key="6">
    <source>
        <dbReference type="ARBA" id="ARBA00022857"/>
    </source>
</evidence>
<evidence type="ECO:0000256" key="10">
    <source>
        <dbReference type="NCBIfam" id="TIGR00112"/>
    </source>
</evidence>
<dbReference type="EC" id="1.5.1.2" evidence="9 10"/>
<feature type="domain" description="Pyrroline-5-carboxylate reductase catalytic N-terminal" evidence="13">
    <location>
        <begin position="2"/>
        <end position="97"/>
    </location>
</feature>
<dbReference type="EMBL" id="AZDI01000005">
    <property type="protein sequence ID" value="KRK45682.1"/>
    <property type="molecule type" value="Genomic_DNA"/>
</dbReference>
<evidence type="ECO:0000259" key="14">
    <source>
        <dbReference type="Pfam" id="PF14748"/>
    </source>
</evidence>
<dbReference type="Pfam" id="PF14748">
    <property type="entry name" value="P5CR_dimer"/>
    <property type="match status" value="1"/>
</dbReference>
<protein>
    <recommendedName>
        <fullName evidence="9 10">Pyrroline-5-carboxylate reductase</fullName>
        <shortName evidence="9">P5C reductase</shortName>
        <shortName evidence="9">P5CR</shortName>
        <ecNumber evidence="9 10">1.5.1.2</ecNumber>
    </recommendedName>
    <alternativeName>
        <fullName evidence="9">PCA reductase</fullName>
    </alternativeName>
</protein>
<organism evidence="15 16">
    <name type="scientific">Dellaglioa algida DSM 15638</name>
    <dbReference type="NCBI Taxonomy" id="1423719"/>
    <lineage>
        <taxon>Bacteria</taxon>
        <taxon>Bacillati</taxon>
        <taxon>Bacillota</taxon>
        <taxon>Bacilli</taxon>
        <taxon>Lactobacillales</taxon>
        <taxon>Lactobacillaceae</taxon>
        <taxon>Dellaglioa</taxon>
    </lineage>
</organism>
<dbReference type="UniPathway" id="UPA00098">
    <property type="reaction ID" value="UER00361"/>
</dbReference>
<evidence type="ECO:0000313" key="16">
    <source>
        <dbReference type="Proteomes" id="UP000051450"/>
    </source>
</evidence>
<evidence type="ECO:0000313" key="15">
    <source>
        <dbReference type="EMBL" id="KRK45682.1"/>
    </source>
</evidence>
<dbReference type="PIRSF" id="PIRSF000193">
    <property type="entry name" value="Pyrrol-5-carb_rd"/>
    <property type="match status" value="1"/>
</dbReference>
<keyword evidence="7 9" id="KW-0560">Oxidoreductase</keyword>
<dbReference type="SUPFAM" id="SSF51735">
    <property type="entry name" value="NAD(P)-binding Rossmann-fold domains"/>
    <property type="match status" value="1"/>
</dbReference>
<dbReference type="OrthoDB" id="9805754at2"/>
<keyword evidence="5 9" id="KW-0641">Proline biosynthesis</keyword>
<reference evidence="15 16" key="1">
    <citation type="journal article" date="2015" name="Genome Announc.">
        <title>Expanding the biotechnology potential of lactobacilli through comparative genomics of 213 strains and associated genera.</title>
        <authorList>
            <person name="Sun Z."/>
            <person name="Harris H.M."/>
            <person name="McCann A."/>
            <person name="Guo C."/>
            <person name="Argimon S."/>
            <person name="Zhang W."/>
            <person name="Yang X."/>
            <person name="Jeffery I.B."/>
            <person name="Cooney J.C."/>
            <person name="Kagawa T.F."/>
            <person name="Liu W."/>
            <person name="Song Y."/>
            <person name="Salvetti E."/>
            <person name="Wrobel A."/>
            <person name="Rasinkangas P."/>
            <person name="Parkhill J."/>
            <person name="Rea M.C."/>
            <person name="O'Sullivan O."/>
            <person name="Ritari J."/>
            <person name="Douillard F.P."/>
            <person name="Paul Ross R."/>
            <person name="Yang R."/>
            <person name="Briner A.E."/>
            <person name="Felis G.E."/>
            <person name="de Vos W.M."/>
            <person name="Barrangou R."/>
            <person name="Klaenhammer T.R."/>
            <person name="Caufield P.W."/>
            <person name="Cui Y."/>
            <person name="Zhang H."/>
            <person name="O'Toole P.W."/>
        </authorList>
    </citation>
    <scope>NUCLEOTIDE SEQUENCE [LARGE SCALE GENOMIC DNA]</scope>
    <source>
        <strain evidence="15 16">DSM 15638</strain>
    </source>
</reference>
<keyword evidence="16" id="KW-1185">Reference proteome</keyword>
<dbReference type="Pfam" id="PF03807">
    <property type="entry name" value="F420_oxidored"/>
    <property type="match status" value="1"/>
</dbReference>
<comment type="similarity">
    <text evidence="2 9 12">Belongs to the pyrroline-5-carboxylate reductase family.</text>
</comment>
<proteinExistence type="inferred from homology"/>
<feature type="domain" description="Pyrroline-5-carboxylate reductase dimerisation" evidence="14">
    <location>
        <begin position="162"/>
        <end position="264"/>
    </location>
</feature>
<keyword evidence="3 9" id="KW-0963">Cytoplasm</keyword>
<dbReference type="InterPro" id="IPR028939">
    <property type="entry name" value="P5C_Rdtase_cat_N"/>
</dbReference>
<evidence type="ECO:0000259" key="13">
    <source>
        <dbReference type="Pfam" id="PF03807"/>
    </source>
</evidence>
<comment type="pathway">
    <text evidence="9 12">Amino-acid biosynthesis; L-proline biosynthesis; L-proline from L-glutamate 5-semialdehyde: step 1/1.</text>
</comment>
<dbReference type="STRING" id="1423719.FC66_GL001141"/>
<evidence type="ECO:0000256" key="4">
    <source>
        <dbReference type="ARBA" id="ARBA00022605"/>
    </source>
</evidence>
<dbReference type="GO" id="GO:0055129">
    <property type="term" value="P:L-proline biosynthetic process"/>
    <property type="evidence" value="ECO:0007669"/>
    <property type="project" value="UniProtKB-UniRule"/>
</dbReference>
<dbReference type="AlphaFoldDB" id="A0A0R1HQV3"/>
<dbReference type="GO" id="GO:0004735">
    <property type="term" value="F:pyrroline-5-carboxylate reductase activity"/>
    <property type="evidence" value="ECO:0007669"/>
    <property type="project" value="UniProtKB-UniRule"/>
</dbReference>
<dbReference type="PATRIC" id="fig|1423719.4.peg.1162"/>
<dbReference type="InterPro" id="IPR036291">
    <property type="entry name" value="NAD(P)-bd_dom_sf"/>
</dbReference>
<evidence type="ECO:0000256" key="3">
    <source>
        <dbReference type="ARBA" id="ARBA00022490"/>
    </source>
</evidence>
<dbReference type="NCBIfam" id="TIGR00112">
    <property type="entry name" value="proC"/>
    <property type="match status" value="1"/>
</dbReference>
<evidence type="ECO:0000256" key="11">
    <source>
        <dbReference type="PIRSR" id="PIRSR000193-1"/>
    </source>
</evidence>
<feature type="binding site" evidence="11">
    <location>
        <position position="34"/>
    </location>
    <ligand>
        <name>NADP(+)</name>
        <dbReference type="ChEBI" id="CHEBI:58349"/>
    </ligand>
</feature>
<keyword evidence="6 9" id="KW-0521">NADP</keyword>
<comment type="subcellular location">
    <subcellularLocation>
        <location evidence="1 9">Cytoplasm</location>
    </subcellularLocation>
</comment>
<dbReference type="PANTHER" id="PTHR11645:SF0">
    <property type="entry name" value="PYRROLINE-5-CARBOXYLATE REDUCTASE 3"/>
    <property type="match status" value="1"/>
</dbReference>
<dbReference type="HAMAP" id="MF_01925">
    <property type="entry name" value="P5C_reductase"/>
    <property type="match status" value="1"/>
</dbReference>
<dbReference type="PROSITE" id="PS00521">
    <property type="entry name" value="P5CR"/>
    <property type="match status" value="1"/>
</dbReference>
<dbReference type="InterPro" id="IPR053790">
    <property type="entry name" value="P5CR-like_CS"/>
</dbReference>
<dbReference type="RefSeq" id="WP_057974202.1">
    <property type="nucleotide sequence ID" value="NZ_AZDI01000005.1"/>
</dbReference>
<evidence type="ECO:0000256" key="12">
    <source>
        <dbReference type="RuleBase" id="RU003903"/>
    </source>
</evidence>
<name>A0A0R1HQV3_9LACO</name>
<feature type="binding site" evidence="11">
    <location>
        <begin position="68"/>
        <end position="71"/>
    </location>
    <ligand>
        <name>NADP(+)</name>
        <dbReference type="ChEBI" id="CHEBI:58349"/>
    </ligand>
</feature>
<evidence type="ECO:0000256" key="9">
    <source>
        <dbReference type="HAMAP-Rule" id="MF_01925"/>
    </source>
</evidence>
<evidence type="ECO:0000256" key="2">
    <source>
        <dbReference type="ARBA" id="ARBA00005525"/>
    </source>
</evidence>
<feature type="binding site" evidence="11">
    <location>
        <begin position="6"/>
        <end position="11"/>
    </location>
    <ligand>
        <name>NADP(+)</name>
        <dbReference type="ChEBI" id="CHEBI:58349"/>
    </ligand>
</feature>
<keyword evidence="4 9" id="KW-0028">Amino-acid biosynthesis</keyword>
<comment type="catalytic activity">
    <reaction evidence="9 12">
        <text>L-proline + NADP(+) = (S)-1-pyrroline-5-carboxylate + NADPH + 2 H(+)</text>
        <dbReference type="Rhea" id="RHEA:14109"/>
        <dbReference type="ChEBI" id="CHEBI:15378"/>
        <dbReference type="ChEBI" id="CHEBI:17388"/>
        <dbReference type="ChEBI" id="CHEBI:57783"/>
        <dbReference type="ChEBI" id="CHEBI:58349"/>
        <dbReference type="ChEBI" id="CHEBI:60039"/>
        <dbReference type="EC" id="1.5.1.2"/>
    </reaction>
</comment>
<dbReference type="InterPro" id="IPR008927">
    <property type="entry name" value="6-PGluconate_DH-like_C_sf"/>
</dbReference>
<evidence type="ECO:0000256" key="1">
    <source>
        <dbReference type="ARBA" id="ARBA00004496"/>
    </source>
</evidence>
<accession>A0A0R1HQV3</accession>
<evidence type="ECO:0000256" key="7">
    <source>
        <dbReference type="ARBA" id="ARBA00023002"/>
    </source>
</evidence>
<comment type="caution">
    <text evidence="15">The sequence shown here is derived from an EMBL/GenBank/DDBJ whole genome shotgun (WGS) entry which is preliminary data.</text>
</comment>
<evidence type="ECO:0000256" key="8">
    <source>
        <dbReference type="ARBA" id="ARBA00058118"/>
    </source>
</evidence>
<sequence length="265" mass="28093">MKIGFIGAGNMARAIIEGLIKADFVTAKEILVHSARKTSYEPYAKENGLTALDSNDQVVSEADIVFLAVKPIVLAKVLAEIKSSVRQHTPVLVSIVSGVSISEIETELDNQSVSILRTMPNVNATVSESMTALVGNDALTEKQMKQGTDLFDTIGETMQVAEHDFSTFVALAGSSPAFIYLFIDTLARAGVKYGLAKDEATKIAAQAVLGSAKKVLSTNDVPWKLIDEVSSPGGTTVAGLLAMEEAGFMNSIIKAVDATIAKDQN</sequence>
<dbReference type="FunFam" id="1.10.3730.10:FF:000001">
    <property type="entry name" value="Pyrroline-5-carboxylate reductase"/>
    <property type="match status" value="1"/>
</dbReference>
<dbReference type="InterPro" id="IPR029036">
    <property type="entry name" value="P5CR_dimer"/>
</dbReference>
<comment type="function">
    <text evidence="8 9">Catalyzes the reduction of 1-pyrroline-5-carboxylate (PCA) to L-proline.</text>
</comment>
<dbReference type="InterPro" id="IPR000304">
    <property type="entry name" value="Pyrroline-COOH_reductase"/>
</dbReference>
<evidence type="ECO:0000256" key="5">
    <source>
        <dbReference type="ARBA" id="ARBA00022650"/>
    </source>
</evidence>
<feature type="binding site" evidence="11">
    <location>
        <position position="55"/>
    </location>
    <ligand>
        <name>NADPH</name>
        <dbReference type="ChEBI" id="CHEBI:57783"/>
    </ligand>
</feature>
<comment type="catalytic activity">
    <reaction evidence="9">
        <text>L-proline + NAD(+) = (S)-1-pyrroline-5-carboxylate + NADH + 2 H(+)</text>
        <dbReference type="Rhea" id="RHEA:14105"/>
        <dbReference type="ChEBI" id="CHEBI:15378"/>
        <dbReference type="ChEBI" id="CHEBI:17388"/>
        <dbReference type="ChEBI" id="CHEBI:57540"/>
        <dbReference type="ChEBI" id="CHEBI:57945"/>
        <dbReference type="ChEBI" id="CHEBI:60039"/>
        <dbReference type="EC" id="1.5.1.2"/>
    </reaction>
</comment>
<dbReference type="Gene3D" id="1.10.3730.10">
    <property type="entry name" value="ProC C-terminal domain-like"/>
    <property type="match status" value="1"/>
</dbReference>
<dbReference type="GO" id="GO:0005737">
    <property type="term" value="C:cytoplasm"/>
    <property type="evidence" value="ECO:0007669"/>
    <property type="project" value="UniProtKB-SubCell"/>
</dbReference>
<dbReference type="Gene3D" id="3.40.50.720">
    <property type="entry name" value="NAD(P)-binding Rossmann-like Domain"/>
    <property type="match status" value="1"/>
</dbReference>
<dbReference type="FunFam" id="3.40.50.720:FF:000190">
    <property type="entry name" value="Pyrroline-5-carboxylate reductase"/>
    <property type="match status" value="1"/>
</dbReference>
<gene>
    <name evidence="9" type="primary">proC</name>
    <name evidence="15" type="ORF">FC66_GL001141</name>
</gene>
<dbReference type="Proteomes" id="UP000051450">
    <property type="component" value="Unassembled WGS sequence"/>
</dbReference>
<dbReference type="SUPFAM" id="SSF48179">
    <property type="entry name" value="6-phosphogluconate dehydrogenase C-terminal domain-like"/>
    <property type="match status" value="1"/>
</dbReference>
<dbReference type="PANTHER" id="PTHR11645">
    <property type="entry name" value="PYRROLINE-5-CARBOXYLATE REDUCTASE"/>
    <property type="match status" value="1"/>
</dbReference>